<dbReference type="InterPro" id="IPR005850">
    <property type="entry name" value="GalP_Utransf_C"/>
</dbReference>
<dbReference type="NCBIfam" id="NF003629">
    <property type="entry name" value="PRK05270.1-2"/>
    <property type="match status" value="1"/>
</dbReference>
<protein>
    <recommendedName>
        <fullName evidence="10">Galactose-1-phosphate uridylyltransferase</fullName>
        <shortName evidence="10">Gal-1-P uridylyltransferase</shortName>
        <ecNumber evidence="10">2.7.7.12</ecNumber>
    </recommendedName>
    <alternativeName>
        <fullName evidence="10">UDP-glucose--hexose-1-phosphate uridylyltransferase</fullName>
    </alternativeName>
</protein>
<accession>A0A1H9IZU1</accession>
<dbReference type="GO" id="GO:0008108">
    <property type="term" value="F:UDP-glucose:hexose-1-phosphate uridylyltransferase activity"/>
    <property type="evidence" value="ECO:0007669"/>
    <property type="project" value="UniProtKB-UniRule"/>
</dbReference>
<feature type="domain" description="Galactose-1-phosphate uridyl transferase N-terminal" evidence="11">
    <location>
        <begin position="19"/>
        <end position="229"/>
    </location>
</feature>
<sequence length="491" mass="55941">MIDAVIKSFVQQSILLELIDEEDRFYTTNQLLHLLDLVDYDASCEVLADQSLLDLLDRMLEYAQESRVISATIAEKDQIEAAIMNLVTPLPSVINRNFAKLYQENPQQATDYFYHLSRANNYIKTRECAKNIAFCYSGEYGDLEITINLSKPEKDPKEIAAAKKAKVTGYPPSVLAMSNEGYYGRSNFPARSNHRIIRLEINQEEWGFQYSPYAYFTEHSIFLSQELRPMKINQRSIENLLAIVQQLPHYFVGSNADLPIVGGSILAHDHYQAGRHIFPMEQAPIERDFDLGIPGVMSGIVKWPMSVIRLQSNNREAIVAAAMKIINQWRNYSDVEADILSHTSTIPHNTITPIARIKDQVWELDLVLRNNRTSEQYPDGIFHPHQDLHHIKKENIGLIEVMGLAILPPRLKTELAEVEKYLLQKSNKIDVTHLAWAKQIKASNPEITQSNVTEIIQHAIGEAFEQVLADAGVFKRTPVGQQQFQRFIASL</sequence>
<dbReference type="Proteomes" id="UP000198556">
    <property type="component" value="Unassembled WGS sequence"/>
</dbReference>
<evidence type="ECO:0000256" key="10">
    <source>
        <dbReference type="HAMAP-Rule" id="MF_00571"/>
    </source>
</evidence>
<dbReference type="STRING" id="137733.SAMN05421767_10736"/>
<evidence type="ECO:0000256" key="7">
    <source>
        <dbReference type="ARBA" id="ARBA00022695"/>
    </source>
</evidence>
<dbReference type="OrthoDB" id="2293at2"/>
<dbReference type="InterPro" id="IPR005849">
    <property type="entry name" value="GalP_Utransf_N"/>
</dbReference>
<evidence type="ECO:0000256" key="2">
    <source>
        <dbReference type="ARBA" id="ARBA00004496"/>
    </source>
</evidence>
<dbReference type="Pfam" id="PF01087">
    <property type="entry name" value="GalP_UDP_transf"/>
    <property type="match status" value="1"/>
</dbReference>
<dbReference type="PIRSF" id="PIRSF006005">
    <property type="entry name" value="GalT_BS"/>
    <property type="match status" value="1"/>
</dbReference>
<comment type="subcellular location">
    <subcellularLocation>
        <location evidence="2 10">Cytoplasm</location>
    </subcellularLocation>
</comment>
<evidence type="ECO:0000259" key="12">
    <source>
        <dbReference type="Pfam" id="PF02744"/>
    </source>
</evidence>
<dbReference type="UniPathway" id="UPA00214"/>
<comment type="pathway">
    <text evidence="3 10">Carbohydrate metabolism; galactose metabolism.</text>
</comment>
<dbReference type="InterPro" id="IPR000766">
    <property type="entry name" value="GalP_uridyl_Trfase_II"/>
</dbReference>
<dbReference type="NCBIfam" id="TIGR01239">
    <property type="entry name" value="galT_2"/>
    <property type="match status" value="1"/>
</dbReference>
<keyword evidence="5 10" id="KW-0963">Cytoplasm</keyword>
<keyword evidence="14" id="KW-1185">Reference proteome</keyword>
<evidence type="ECO:0000256" key="4">
    <source>
        <dbReference type="ARBA" id="ARBA00008706"/>
    </source>
</evidence>
<comment type="catalytic activity">
    <reaction evidence="1 10">
        <text>alpha-D-galactose 1-phosphate + UDP-alpha-D-glucose = alpha-D-glucose 1-phosphate + UDP-alpha-D-galactose</text>
        <dbReference type="Rhea" id="RHEA:13989"/>
        <dbReference type="ChEBI" id="CHEBI:58336"/>
        <dbReference type="ChEBI" id="CHEBI:58601"/>
        <dbReference type="ChEBI" id="CHEBI:58885"/>
        <dbReference type="ChEBI" id="CHEBI:66914"/>
        <dbReference type="EC" id="2.7.7.12"/>
    </reaction>
</comment>
<dbReference type="EC" id="2.7.7.12" evidence="10"/>
<dbReference type="AlphaFoldDB" id="A0A1H9IZU1"/>
<evidence type="ECO:0000256" key="8">
    <source>
        <dbReference type="ARBA" id="ARBA00023144"/>
    </source>
</evidence>
<feature type="domain" description="Galactose-1-phosphate uridyl transferase C-terminal" evidence="12">
    <location>
        <begin position="245"/>
        <end position="437"/>
    </location>
</feature>
<name>A0A1H9IZU1_9LACT</name>
<keyword evidence="7 10" id="KW-0548">Nucleotidyltransferase</keyword>
<evidence type="ECO:0000313" key="14">
    <source>
        <dbReference type="Proteomes" id="UP000198556"/>
    </source>
</evidence>
<gene>
    <name evidence="10" type="primary">galT</name>
    <name evidence="13" type="ORF">SAMN05421767_10736</name>
</gene>
<dbReference type="HAMAP" id="MF_00571">
    <property type="entry name" value="GalP_UDP_trans"/>
    <property type="match status" value="1"/>
</dbReference>
<dbReference type="GO" id="GO:0005737">
    <property type="term" value="C:cytoplasm"/>
    <property type="evidence" value="ECO:0007669"/>
    <property type="project" value="UniProtKB-SubCell"/>
</dbReference>
<evidence type="ECO:0000313" key="13">
    <source>
        <dbReference type="EMBL" id="SEQ80120.1"/>
    </source>
</evidence>
<evidence type="ECO:0000259" key="11">
    <source>
        <dbReference type="Pfam" id="PF01087"/>
    </source>
</evidence>
<keyword evidence="8 10" id="KW-0299">Galactose metabolism</keyword>
<dbReference type="RefSeq" id="WP_089746159.1">
    <property type="nucleotide sequence ID" value="NZ_FOGF01000007.1"/>
</dbReference>
<dbReference type="PANTHER" id="PTHR39191:SF1">
    <property type="entry name" value="DUF4922 DOMAIN-CONTAINING PROTEIN"/>
    <property type="match status" value="1"/>
</dbReference>
<reference evidence="13 14" key="1">
    <citation type="submission" date="2016-10" db="EMBL/GenBank/DDBJ databases">
        <authorList>
            <person name="de Groot N.N."/>
        </authorList>
    </citation>
    <scope>NUCLEOTIDE SEQUENCE [LARGE SCALE GENOMIC DNA]</scope>
    <source>
        <strain evidence="13 14">DSM 15827</strain>
    </source>
</reference>
<evidence type="ECO:0000256" key="1">
    <source>
        <dbReference type="ARBA" id="ARBA00001107"/>
    </source>
</evidence>
<dbReference type="Pfam" id="PF02744">
    <property type="entry name" value="GalP_UDP_tr_C"/>
    <property type="match status" value="1"/>
</dbReference>
<dbReference type="GO" id="GO:0006012">
    <property type="term" value="P:galactose metabolic process"/>
    <property type="evidence" value="ECO:0007669"/>
    <property type="project" value="UniProtKB-UniRule"/>
</dbReference>
<keyword evidence="9 10" id="KW-0119">Carbohydrate metabolism</keyword>
<evidence type="ECO:0000256" key="6">
    <source>
        <dbReference type="ARBA" id="ARBA00022679"/>
    </source>
</evidence>
<dbReference type="InterPro" id="IPR023425">
    <property type="entry name" value="GalP_uridyl_Trfase_II_CS"/>
</dbReference>
<keyword evidence="6 10" id="KW-0808">Transferase</keyword>
<dbReference type="PROSITE" id="PS01163">
    <property type="entry name" value="GAL_P_UDP_TRANSF_II"/>
    <property type="match status" value="1"/>
</dbReference>
<evidence type="ECO:0000256" key="3">
    <source>
        <dbReference type="ARBA" id="ARBA00004947"/>
    </source>
</evidence>
<evidence type="ECO:0000256" key="9">
    <source>
        <dbReference type="ARBA" id="ARBA00023277"/>
    </source>
</evidence>
<comment type="similarity">
    <text evidence="4 10">Belongs to the galactose-1-phosphate uridylyltransferase type 2 family.</text>
</comment>
<dbReference type="NCBIfam" id="NF003633">
    <property type="entry name" value="PRK05270.2-2"/>
    <property type="match status" value="1"/>
</dbReference>
<organism evidence="13 14">
    <name type="scientific">Granulicatella balaenopterae</name>
    <dbReference type="NCBI Taxonomy" id="137733"/>
    <lineage>
        <taxon>Bacteria</taxon>
        <taxon>Bacillati</taxon>
        <taxon>Bacillota</taxon>
        <taxon>Bacilli</taxon>
        <taxon>Lactobacillales</taxon>
        <taxon>Carnobacteriaceae</taxon>
        <taxon>Granulicatella</taxon>
    </lineage>
</organism>
<dbReference type="PANTHER" id="PTHR39191">
    <property type="entry name" value="GALACTOSE-1-PHOSPHATE URIDYLYLTRANSFERASE"/>
    <property type="match status" value="1"/>
</dbReference>
<proteinExistence type="inferred from homology"/>
<evidence type="ECO:0000256" key="5">
    <source>
        <dbReference type="ARBA" id="ARBA00022490"/>
    </source>
</evidence>
<dbReference type="EMBL" id="FOGF01000007">
    <property type="protein sequence ID" value="SEQ80120.1"/>
    <property type="molecule type" value="Genomic_DNA"/>
</dbReference>